<feature type="region of interest" description="Disordered" evidence="1">
    <location>
        <begin position="62"/>
        <end position="89"/>
    </location>
</feature>
<dbReference type="AlphaFoldDB" id="A0A8K0DYI9"/>
<comment type="caution">
    <text evidence="2">The sequence shown here is derived from an EMBL/GenBank/DDBJ whole genome shotgun (WGS) entry which is preliminary data.</text>
</comment>
<proteinExistence type="predicted"/>
<feature type="compositionally biased region" description="Low complexity" evidence="1">
    <location>
        <begin position="69"/>
        <end position="87"/>
    </location>
</feature>
<reference evidence="2" key="1">
    <citation type="submission" date="2020-03" db="EMBL/GenBank/DDBJ databases">
        <title>A high-quality chromosome-level genome assembly of a woody plant with both climbing and erect habits, Rhamnella rubrinervis.</title>
        <authorList>
            <person name="Lu Z."/>
            <person name="Yang Y."/>
            <person name="Zhu X."/>
            <person name="Sun Y."/>
        </authorList>
    </citation>
    <scope>NUCLEOTIDE SEQUENCE</scope>
    <source>
        <strain evidence="2">BYM</strain>
        <tissue evidence="2">Leaf</tissue>
    </source>
</reference>
<sequence length="161" mass="17419">MTSCLGLPGFLWHAKCFPAHYTFIWPSAASSDLLTSKSPIRFLRKLTSSDLPAASYDLPLSAVPQPSGRPLTSRPSSLQPSSGSYGLRRQTRPFSSFLRPARGLPDLPTPSYGLPTASYGLSTAFYSLPTASYGLPTTIPQLPMACHQLPTAFQQVPTAFR</sequence>
<organism evidence="2 3">
    <name type="scientific">Rhamnella rubrinervis</name>
    <dbReference type="NCBI Taxonomy" id="2594499"/>
    <lineage>
        <taxon>Eukaryota</taxon>
        <taxon>Viridiplantae</taxon>
        <taxon>Streptophyta</taxon>
        <taxon>Embryophyta</taxon>
        <taxon>Tracheophyta</taxon>
        <taxon>Spermatophyta</taxon>
        <taxon>Magnoliopsida</taxon>
        <taxon>eudicotyledons</taxon>
        <taxon>Gunneridae</taxon>
        <taxon>Pentapetalae</taxon>
        <taxon>rosids</taxon>
        <taxon>fabids</taxon>
        <taxon>Rosales</taxon>
        <taxon>Rhamnaceae</taxon>
        <taxon>rhamnoid group</taxon>
        <taxon>Rhamneae</taxon>
        <taxon>Rhamnella</taxon>
    </lineage>
</organism>
<protein>
    <submittedName>
        <fullName evidence="2">Uncharacterized protein</fullName>
    </submittedName>
</protein>
<name>A0A8K0DYI9_9ROSA</name>
<evidence type="ECO:0000313" key="2">
    <source>
        <dbReference type="EMBL" id="KAF3436683.1"/>
    </source>
</evidence>
<keyword evidence="3" id="KW-1185">Reference proteome</keyword>
<evidence type="ECO:0000313" key="3">
    <source>
        <dbReference type="Proteomes" id="UP000796880"/>
    </source>
</evidence>
<dbReference type="EMBL" id="VOIH02000009">
    <property type="protein sequence ID" value="KAF3436683.1"/>
    <property type="molecule type" value="Genomic_DNA"/>
</dbReference>
<gene>
    <name evidence="2" type="ORF">FNV43_RR19430</name>
</gene>
<dbReference type="Proteomes" id="UP000796880">
    <property type="component" value="Unassembled WGS sequence"/>
</dbReference>
<evidence type="ECO:0000256" key="1">
    <source>
        <dbReference type="SAM" id="MobiDB-lite"/>
    </source>
</evidence>
<accession>A0A8K0DYI9</accession>